<organism evidence="8 9">
    <name type="scientific">Echria macrotheca</name>
    <dbReference type="NCBI Taxonomy" id="438768"/>
    <lineage>
        <taxon>Eukaryota</taxon>
        <taxon>Fungi</taxon>
        <taxon>Dikarya</taxon>
        <taxon>Ascomycota</taxon>
        <taxon>Pezizomycotina</taxon>
        <taxon>Sordariomycetes</taxon>
        <taxon>Sordariomycetidae</taxon>
        <taxon>Sordariales</taxon>
        <taxon>Schizotheciaceae</taxon>
        <taxon>Echria</taxon>
    </lineage>
</organism>
<dbReference type="SUPFAM" id="SSF54995">
    <property type="entry name" value="Ribosomal protein S6"/>
    <property type="match status" value="1"/>
</dbReference>
<evidence type="ECO:0000256" key="3">
    <source>
        <dbReference type="ARBA" id="ARBA00022980"/>
    </source>
</evidence>
<dbReference type="AlphaFoldDB" id="A0AAJ0F1Q8"/>
<evidence type="ECO:0000256" key="7">
    <source>
        <dbReference type="ARBA" id="ARBA00037226"/>
    </source>
</evidence>
<dbReference type="GO" id="GO:0005763">
    <property type="term" value="C:mitochondrial small ribosomal subunit"/>
    <property type="evidence" value="ECO:0007669"/>
    <property type="project" value="TreeGrafter"/>
</dbReference>
<keyword evidence="4" id="KW-0496">Mitochondrion</keyword>
<evidence type="ECO:0000256" key="4">
    <source>
        <dbReference type="ARBA" id="ARBA00023128"/>
    </source>
</evidence>
<evidence type="ECO:0000256" key="5">
    <source>
        <dbReference type="ARBA" id="ARBA00023274"/>
    </source>
</evidence>
<dbReference type="EMBL" id="MU839842">
    <property type="protein sequence ID" value="KAK1751496.1"/>
    <property type="molecule type" value="Genomic_DNA"/>
</dbReference>
<dbReference type="GO" id="GO:0003735">
    <property type="term" value="F:structural constituent of ribosome"/>
    <property type="evidence" value="ECO:0007669"/>
    <property type="project" value="InterPro"/>
</dbReference>
<reference evidence="8" key="1">
    <citation type="submission" date="2023-06" db="EMBL/GenBank/DDBJ databases">
        <title>Genome-scale phylogeny and comparative genomics of the fungal order Sordariales.</title>
        <authorList>
            <consortium name="Lawrence Berkeley National Laboratory"/>
            <person name="Hensen N."/>
            <person name="Bonometti L."/>
            <person name="Westerberg I."/>
            <person name="Brannstrom I.O."/>
            <person name="Guillou S."/>
            <person name="Cros-Aarteil S."/>
            <person name="Calhoun S."/>
            <person name="Haridas S."/>
            <person name="Kuo A."/>
            <person name="Mondo S."/>
            <person name="Pangilinan J."/>
            <person name="Riley R."/>
            <person name="Labutti K."/>
            <person name="Andreopoulos B."/>
            <person name="Lipzen A."/>
            <person name="Chen C."/>
            <person name="Yanf M."/>
            <person name="Daum C."/>
            <person name="Ng V."/>
            <person name="Clum A."/>
            <person name="Steindorff A."/>
            <person name="Ohm R."/>
            <person name="Martin F."/>
            <person name="Silar P."/>
            <person name="Natvig D."/>
            <person name="Lalanne C."/>
            <person name="Gautier V."/>
            <person name="Ament-Velasquez S.L."/>
            <person name="Kruys A."/>
            <person name="Hutchinson M.I."/>
            <person name="Powell A.J."/>
            <person name="Barry K."/>
            <person name="Miller A.N."/>
            <person name="Grigoriev I.V."/>
            <person name="Debuchy R."/>
            <person name="Gladieux P."/>
            <person name="Thoren M.H."/>
            <person name="Johannesson H."/>
        </authorList>
    </citation>
    <scope>NUCLEOTIDE SEQUENCE</scope>
    <source>
        <strain evidence="8">PSN4</strain>
    </source>
</reference>
<keyword evidence="5" id="KW-0687">Ribonucleoprotein</keyword>
<gene>
    <name evidence="8" type="ORF">QBC47DRAFT_308209</name>
</gene>
<dbReference type="Pfam" id="PF01250">
    <property type="entry name" value="Ribosomal_S6"/>
    <property type="match status" value="1"/>
</dbReference>
<evidence type="ECO:0000313" key="9">
    <source>
        <dbReference type="Proteomes" id="UP001239445"/>
    </source>
</evidence>
<proteinExistence type="inferred from homology"/>
<evidence type="ECO:0000256" key="2">
    <source>
        <dbReference type="ARBA" id="ARBA00009512"/>
    </source>
</evidence>
<comment type="similarity">
    <text evidence="2">Belongs to the bacterial ribosomal protein bS6 family.</text>
</comment>
<name>A0AAJ0F1Q8_9PEZI</name>
<dbReference type="PANTHER" id="PTHR21011">
    <property type="entry name" value="MITOCHONDRIAL 28S RIBOSOMAL PROTEIN S6"/>
    <property type="match status" value="1"/>
</dbReference>
<evidence type="ECO:0000256" key="1">
    <source>
        <dbReference type="ARBA" id="ARBA00004173"/>
    </source>
</evidence>
<dbReference type="GO" id="GO:0006412">
    <property type="term" value="P:translation"/>
    <property type="evidence" value="ECO:0007669"/>
    <property type="project" value="InterPro"/>
</dbReference>
<keyword evidence="9" id="KW-1185">Reference proteome</keyword>
<dbReference type="InterPro" id="IPR014717">
    <property type="entry name" value="Transl_elong_EF1B/ribsomal_bS6"/>
</dbReference>
<dbReference type="NCBIfam" id="TIGR00166">
    <property type="entry name" value="S6"/>
    <property type="match status" value="1"/>
</dbReference>
<comment type="subcellular location">
    <subcellularLocation>
        <location evidence="1">Mitochondrion</location>
    </subcellularLocation>
</comment>
<evidence type="ECO:0000256" key="6">
    <source>
        <dbReference type="ARBA" id="ARBA00035170"/>
    </source>
</evidence>
<protein>
    <recommendedName>
        <fullName evidence="6">Small ribosomal subunit protein bS6m</fullName>
    </recommendedName>
</protein>
<sequence length="115" mass="13169">MLYETIGIARVGNIAEVKEMVLSAGQLILRNGGIIRDIQNWGVFRLPKPVSRHQVRHNKGHYFVMRYDAAATTNEKVRQTLGVDPRIIRTANVKLGDGKLERLSQFGKVPWRRFE</sequence>
<dbReference type="CDD" id="cd15465">
    <property type="entry name" value="bS6_mito"/>
    <property type="match status" value="1"/>
</dbReference>
<comment type="function">
    <text evidence="7">Component of the mitochondrial ribosome (mitoribosome), a dedicated translation machinery responsible for the synthesis of mitochondrial genome-encoded proteins, including at least some of the essential transmembrane subunits of the mitochondrial respiratory chain. The mitoribosomes are attached to the mitochondrial inner membrane and translation products are cotranslationally integrated into the membrane.</text>
</comment>
<dbReference type="GO" id="GO:0070181">
    <property type="term" value="F:small ribosomal subunit rRNA binding"/>
    <property type="evidence" value="ECO:0007669"/>
    <property type="project" value="TreeGrafter"/>
</dbReference>
<dbReference type="PANTHER" id="PTHR21011:SF1">
    <property type="entry name" value="SMALL RIBOSOMAL SUBUNIT PROTEIN BS6M"/>
    <property type="match status" value="1"/>
</dbReference>
<dbReference type="FunFam" id="3.30.70.60:FF:000007">
    <property type="entry name" value="37S ribosomal protein Mrp17"/>
    <property type="match status" value="1"/>
</dbReference>
<dbReference type="InterPro" id="IPR035980">
    <property type="entry name" value="Ribosomal_bS6_sf"/>
</dbReference>
<dbReference type="Proteomes" id="UP001239445">
    <property type="component" value="Unassembled WGS sequence"/>
</dbReference>
<dbReference type="InterPro" id="IPR000529">
    <property type="entry name" value="Ribosomal_bS6"/>
</dbReference>
<evidence type="ECO:0000313" key="8">
    <source>
        <dbReference type="EMBL" id="KAK1751496.1"/>
    </source>
</evidence>
<dbReference type="Gene3D" id="3.30.70.60">
    <property type="match status" value="1"/>
</dbReference>
<comment type="caution">
    <text evidence="8">The sequence shown here is derived from an EMBL/GenBank/DDBJ whole genome shotgun (WGS) entry which is preliminary data.</text>
</comment>
<accession>A0AAJ0F1Q8</accession>
<keyword evidence="3 8" id="KW-0689">Ribosomal protein</keyword>